<dbReference type="PANTHER" id="PTHR45528:SF1">
    <property type="entry name" value="SENSOR HISTIDINE KINASE CPXA"/>
    <property type="match status" value="1"/>
</dbReference>
<gene>
    <name evidence="16" type="ORF">PSDVSF_31230</name>
</gene>
<feature type="transmembrane region" description="Helical" evidence="14">
    <location>
        <begin position="143"/>
        <end position="167"/>
    </location>
</feature>
<evidence type="ECO:0000256" key="13">
    <source>
        <dbReference type="ARBA" id="ARBA00023136"/>
    </source>
</evidence>
<keyword evidence="5" id="KW-0597">Phosphoprotein</keyword>
<feature type="transmembrane region" description="Helical" evidence="14">
    <location>
        <begin position="12"/>
        <end position="34"/>
    </location>
</feature>
<evidence type="ECO:0000313" key="17">
    <source>
        <dbReference type="Proteomes" id="UP001053296"/>
    </source>
</evidence>
<dbReference type="CDD" id="cd00082">
    <property type="entry name" value="HisKA"/>
    <property type="match status" value="1"/>
</dbReference>
<dbReference type="SUPFAM" id="SSF47384">
    <property type="entry name" value="Homodimeric domain of signal transducing histidine kinase"/>
    <property type="match status" value="1"/>
</dbReference>
<dbReference type="EC" id="2.7.13.3" evidence="3"/>
<organism evidence="16 17">
    <name type="scientific">Pseudodesulfovibrio sediminis</name>
    <dbReference type="NCBI Taxonomy" id="2810563"/>
    <lineage>
        <taxon>Bacteria</taxon>
        <taxon>Pseudomonadati</taxon>
        <taxon>Thermodesulfobacteriota</taxon>
        <taxon>Desulfovibrionia</taxon>
        <taxon>Desulfovibrionales</taxon>
        <taxon>Desulfovibrionaceae</taxon>
    </lineage>
</organism>
<keyword evidence="9 16" id="KW-0418">Kinase</keyword>
<evidence type="ECO:0000256" key="5">
    <source>
        <dbReference type="ARBA" id="ARBA00022553"/>
    </source>
</evidence>
<evidence type="ECO:0000256" key="1">
    <source>
        <dbReference type="ARBA" id="ARBA00000085"/>
    </source>
</evidence>
<evidence type="ECO:0000256" key="2">
    <source>
        <dbReference type="ARBA" id="ARBA00004651"/>
    </source>
</evidence>
<dbReference type="Proteomes" id="UP001053296">
    <property type="component" value="Chromosome"/>
</dbReference>
<feature type="domain" description="Histidine kinase" evidence="15">
    <location>
        <begin position="228"/>
        <end position="420"/>
    </location>
</feature>
<dbReference type="Pfam" id="PF00512">
    <property type="entry name" value="HisKA"/>
    <property type="match status" value="1"/>
</dbReference>
<proteinExistence type="predicted"/>
<dbReference type="PROSITE" id="PS50109">
    <property type="entry name" value="HIS_KIN"/>
    <property type="match status" value="1"/>
</dbReference>
<evidence type="ECO:0000256" key="12">
    <source>
        <dbReference type="ARBA" id="ARBA00023012"/>
    </source>
</evidence>
<comment type="subcellular location">
    <subcellularLocation>
        <location evidence="2">Cell membrane</location>
        <topology evidence="2">Multi-pass membrane protein</topology>
    </subcellularLocation>
</comment>
<keyword evidence="13 14" id="KW-0472">Membrane</keyword>
<keyword evidence="12" id="KW-0902">Two-component regulatory system</keyword>
<dbReference type="PANTHER" id="PTHR45528">
    <property type="entry name" value="SENSOR HISTIDINE KINASE CPXA"/>
    <property type="match status" value="1"/>
</dbReference>
<comment type="catalytic activity">
    <reaction evidence="1">
        <text>ATP + protein L-histidine = ADP + protein N-phospho-L-histidine.</text>
        <dbReference type="EC" id="2.7.13.3"/>
    </reaction>
</comment>
<keyword evidence="8" id="KW-0547">Nucleotide-binding</keyword>
<evidence type="ECO:0000256" key="7">
    <source>
        <dbReference type="ARBA" id="ARBA00022692"/>
    </source>
</evidence>
<evidence type="ECO:0000259" key="15">
    <source>
        <dbReference type="PROSITE" id="PS50109"/>
    </source>
</evidence>
<dbReference type="EMBL" id="AP024485">
    <property type="protein sequence ID" value="BCS89881.1"/>
    <property type="molecule type" value="Genomic_DNA"/>
</dbReference>
<dbReference type="InterPro" id="IPR036097">
    <property type="entry name" value="HisK_dim/P_sf"/>
</dbReference>
<keyword evidence="7 14" id="KW-0812">Transmembrane</keyword>
<name>A0ABM7P8Y0_9BACT</name>
<evidence type="ECO:0000256" key="9">
    <source>
        <dbReference type="ARBA" id="ARBA00022777"/>
    </source>
</evidence>
<evidence type="ECO:0000256" key="11">
    <source>
        <dbReference type="ARBA" id="ARBA00022989"/>
    </source>
</evidence>
<dbReference type="InterPro" id="IPR003661">
    <property type="entry name" value="HisK_dim/P_dom"/>
</dbReference>
<evidence type="ECO:0000256" key="10">
    <source>
        <dbReference type="ARBA" id="ARBA00022840"/>
    </source>
</evidence>
<dbReference type="RefSeq" id="WP_229591835.1">
    <property type="nucleotide sequence ID" value="NZ_AP024485.1"/>
</dbReference>
<evidence type="ECO:0000256" key="3">
    <source>
        <dbReference type="ARBA" id="ARBA00012438"/>
    </source>
</evidence>
<reference evidence="16" key="1">
    <citation type="journal article" date="2022" name="Arch. Microbiol.">
        <title>Pseudodesulfovibrio sediminis sp. nov., a mesophilic and neutrophilic sulfate-reducing bacterium isolated from sediment of a brackish lake.</title>
        <authorList>
            <person name="Takahashi A."/>
            <person name="Kojima H."/>
            <person name="Watanabe M."/>
            <person name="Fukui M."/>
        </authorList>
    </citation>
    <scope>NUCLEOTIDE SEQUENCE</scope>
    <source>
        <strain evidence="16">SF6</strain>
    </source>
</reference>
<evidence type="ECO:0000256" key="4">
    <source>
        <dbReference type="ARBA" id="ARBA00022475"/>
    </source>
</evidence>
<evidence type="ECO:0000256" key="8">
    <source>
        <dbReference type="ARBA" id="ARBA00022741"/>
    </source>
</evidence>
<evidence type="ECO:0000256" key="14">
    <source>
        <dbReference type="SAM" id="Phobius"/>
    </source>
</evidence>
<dbReference type="InterPro" id="IPR036890">
    <property type="entry name" value="HATPase_C_sf"/>
</dbReference>
<dbReference type="SMART" id="SM00387">
    <property type="entry name" value="HATPase_c"/>
    <property type="match status" value="1"/>
</dbReference>
<dbReference type="Gene3D" id="3.30.565.10">
    <property type="entry name" value="Histidine kinase-like ATPase, C-terminal domain"/>
    <property type="match status" value="1"/>
</dbReference>
<protein>
    <recommendedName>
        <fullName evidence="3">histidine kinase</fullName>
        <ecNumber evidence="3">2.7.13.3</ecNumber>
    </recommendedName>
</protein>
<keyword evidence="11 14" id="KW-1133">Transmembrane helix</keyword>
<evidence type="ECO:0000256" key="6">
    <source>
        <dbReference type="ARBA" id="ARBA00022679"/>
    </source>
</evidence>
<dbReference type="GO" id="GO:0016301">
    <property type="term" value="F:kinase activity"/>
    <property type="evidence" value="ECO:0007669"/>
    <property type="project" value="UniProtKB-KW"/>
</dbReference>
<dbReference type="InterPro" id="IPR050398">
    <property type="entry name" value="HssS/ArlS-like"/>
</dbReference>
<evidence type="ECO:0000313" key="16">
    <source>
        <dbReference type="EMBL" id="BCS89881.1"/>
    </source>
</evidence>
<keyword evidence="10" id="KW-0067">ATP-binding</keyword>
<sequence length="420" mass="47676">MKCRKSFKKSIVSYFVITCAVLVIGYSIFLSQYLTRGFSLFVEFRLEEVAGSYLEALATDPGTPLPSEGPIKGYMNYQELPAEVRAEVSVKQLKSERFTYIHKGDNHYKILVIKRADQNIVFLLFSATEGHMTAQSQGRFDFYYFYTPALAGFLALLTVLFLAFRLFNHIAKPVEKLHEWAIGLSPENLDKEPIHFKYDELTAIADLVLNTSRRLVARTESEKRFQKHASHELRTPIAILQNNLELLELQGITEDTRYQASHARMVKAVRNMRNLTTSLLWLSREPDAPLPAEDIDVDDFVREIIDENVYLLEGKNVSITTDLATASIRVPRTLAHIILVNLIRNAFQHSYEGQITIKANQTLFEISNLADPPSENTTGSTDGYGLGLQLSIQLVEKIGWNIQIREEDGRFLVQVDIKGA</sequence>
<keyword evidence="4" id="KW-1003">Cell membrane</keyword>
<dbReference type="InterPro" id="IPR003594">
    <property type="entry name" value="HATPase_dom"/>
</dbReference>
<dbReference type="Gene3D" id="1.10.287.130">
    <property type="match status" value="1"/>
</dbReference>
<dbReference type="SUPFAM" id="SSF55874">
    <property type="entry name" value="ATPase domain of HSP90 chaperone/DNA topoisomerase II/histidine kinase"/>
    <property type="match status" value="1"/>
</dbReference>
<keyword evidence="17" id="KW-1185">Reference proteome</keyword>
<dbReference type="SMART" id="SM00388">
    <property type="entry name" value="HisKA"/>
    <property type="match status" value="1"/>
</dbReference>
<accession>A0ABM7P8Y0</accession>
<keyword evidence="6" id="KW-0808">Transferase</keyword>
<dbReference type="InterPro" id="IPR005467">
    <property type="entry name" value="His_kinase_dom"/>
</dbReference>